<protein>
    <submittedName>
        <fullName evidence="1">Uncharacterized protein</fullName>
    </submittedName>
</protein>
<proteinExistence type="predicted"/>
<accession>A0A6A6UH29</accession>
<evidence type="ECO:0000313" key="1">
    <source>
        <dbReference type="EMBL" id="KAF2670861.1"/>
    </source>
</evidence>
<dbReference type="AlphaFoldDB" id="A0A6A6UH29"/>
<evidence type="ECO:0000313" key="2">
    <source>
        <dbReference type="Proteomes" id="UP000799302"/>
    </source>
</evidence>
<dbReference type="EMBL" id="MU004233">
    <property type="protein sequence ID" value="KAF2670861.1"/>
    <property type="molecule type" value="Genomic_DNA"/>
</dbReference>
<gene>
    <name evidence="1" type="ORF">BT63DRAFT_411949</name>
</gene>
<organism evidence="1 2">
    <name type="scientific">Microthyrium microscopicum</name>
    <dbReference type="NCBI Taxonomy" id="703497"/>
    <lineage>
        <taxon>Eukaryota</taxon>
        <taxon>Fungi</taxon>
        <taxon>Dikarya</taxon>
        <taxon>Ascomycota</taxon>
        <taxon>Pezizomycotina</taxon>
        <taxon>Dothideomycetes</taxon>
        <taxon>Dothideomycetes incertae sedis</taxon>
        <taxon>Microthyriales</taxon>
        <taxon>Microthyriaceae</taxon>
        <taxon>Microthyrium</taxon>
    </lineage>
</organism>
<name>A0A6A6UH29_9PEZI</name>
<dbReference type="Proteomes" id="UP000799302">
    <property type="component" value="Unassembled WGS sequence"/>
</dbReference>
<keyword evidence="2" id="KW-1185">Reference proteome</keyword>
<reference evidence="1" key="1">
    <citation type="journal article" date="2020" name="Stud. Mycol.">
        <title>101 Dothideomycetes genomes: a test case for predicting lifestyles and emergence of pathogens.</title>
        <authorList>
            <person name="Haridas S."/>
            <person name="Albert R."/>
            <person name="Binder M."/>
            <person name="Bloem J."/>
            <person name="Labutti K."/>
            <person name="Salamov A."/>
            <person name="Andreopoulos B."/>
            <person name="Baker S."/>
            <person name="Barry K."/>
            <person name="Bills G."/>
            <person name="Bluhm B."/>
            <person name="Cannon C."/>
            <person name="Castanera R."/>
            <person name="Culley D."/>
            <person name="Daum C."/>
            <person name="Ezra D."/>
            <person name="Gonzalez J."/>
            <person name="Henrissat B."/>
            <person name="Kuo A."/>
            <person name="Liang C."/>
            <person name="Lipzen A."/>
            <person name="Lutzoni F."/>
            <person name="Magnuson J."/>
            <person name="Mondo S."/>
            <person name="Nolan M."/>
            <person name="Ohm R."/>
            <person name="Pangilinan J."/>
            <person name="Park H.-J."/>
            <person name="Ramirez L."/>
            <person name="Alfaro M."/>
            <person name="Sun H."/>
            <person name="Tritt A."/>
            <person name="Yoshinaga Y."/>
            <person name="Zwiers L.-H."/>
            <person name="Turgeon B."/>
            <person name="Goodwin S."/>
            <person name="Spatafora J."/>
            <person name="Crous P."/>
            <person name="Grigoriev I."/>
        </authorList>
    </citation>
    <scope>NUCLEOTIDE SEQUENCE</scope>
    <source>
        <strain evidence="1">CBS 115976</strain>
    </source>
</reference>
<sequence>MPALKDNASAVLVDRLAANLNRLPNELLIKILHYSLQPFSPDEMMIELCTFEKEISSTFQMILATPCLRAVLMMESKWLIESFNSFKADRIDLGFYADLTKIAAKASLKPIFDLDDFNRLKGLSGLDERCTVLRKLVSPDWNSLPYDKFFDLYYEASAISYAVLELTETAPSLCACLIDDFIPTRKQFPSASDRAMVVINRAMRTVQHLQLYVAVREWLSGHPVHDDLIEEFMVRTLVRSGKVTTEKDLAYTMALIVFFRTVHLSEQTRRTLKGVGSNGKVPSPSRHVYTIIASPVVQALFSKINAPPLTSAGETASMVYRDLASKIQLDKASYIRRIPIDQSHWIWSIHAHNPVMRPTRFHEIGEPFCAVNNLQNKSAPGPRQPCIHEYFERTSNSDRLVLGTSLIHIEPLPPKKHVGWRKRDRREEKQRYRQHDLIHSWLLRANEESALRRFYYTLHRGRGSRAEVSRSSSSAFLHRITKAQITSDGRAQRILSIGSAVGAGVMLYCLITVAKGFKKGLEGFDIWTEEDQMPGGC</sequence>